<dbReference type="Proteomes" id="UP000596381">
    <property type="component" value="Segment"/>
</dbReference>
<keyword evidence="3" id="KW-1185">Reference proteome</keyword>
<dbReference type="SMR" id="A0A7U0GB71"/>
<dbReference type="EMBL" id="MW394391">
    <property type="protein sequence ID" value="QQV92013.1"/>
    <property type="molecule type" value="Genomic_DNA"/>
</dbReference>
<protein>
    <submittedName>
        <fullName evidence="2">Putative tail sheath protein</fullName>
    </submittedName>
</protein>
<reference evidence="2 3" key="1">
    <citation type="submission" date="2020-12" db="EMBL/GenBank/DDBJ databases">
        <title>Genomic characterization of four novel bacteriophages infecting Klebsiella pneumoniae.</title>
        <authorList>
            <person name="Estrada Bonilla B."/>
            <person name="Costa A.R."/>
            <person name="van Rossum T."/>
            <person name="Hagedoorn S."/>
            <person name="Wallinga H."/>
            <person name="Xiao M."/>
            <person name="Song W."/>
            <person name="Haas P.-J."/>
            <person name="Nobrega F.L."/>
            <person name="Brouns S.J.J."/>
        </authorList>
    </citation>
    <scope>NUCLEOTIDE SEQUENCE [LARGE SCALE GENOMIC DNA]</scope>
</reference>
<evidence type="ECO:0000313" key="3">
    <source>
        <dbReference type="Proteomes" id="UP000596381"/>
    </source>
</evidence>
<dbReference type="EMDB" id="EMD-15669"/>
<proteinExistence type="evidence at protein level"/>
<dbReference type="Pfam" id="PF20961">
    <property type="entry name" value="phiKZ_gp29PR"/>
    <property type="match status" value="1"/>
</dbReference>
<dbReference type="InterPro" id="IPR048712">
    <property type="entry name" value="Gp29_gp29PR"/>
</dbReference>
<sequence>MSEQITGSTPRIYYRGTKDSSVTRSTGSTTTLPLHRPLIMFFGQKGPTVPTWIDPVKFEDIYGSETTNLSGVYCTHSTPFIKEAIAAGNQFMALRLEPSDIPDVATLGLSVDWVKTKIDDYERNDDGTYKLDTNGDKIPLATQIDGIKFRFVLEKIETNESGVSQYKKRTAKAGTIGTEATPSTITPLADFRCRFKSSLGANTALRIWAPTINSAQAADADLQARIKSFLYRFQILTRADKASSPTIFETIYNEPSLSVGFGENLVDPQTEVVYDFVERIDSRYNDEDPSTYLMSPLDTPYLYQANIDSVLTAIQELEAPFDTVSADEDDLYQINLFGAQTVEGVPYHAVQILGVLDGGVTLTETATNYLQGGGDGTLGNDSFNAAAYAVLSNLSNNAAFNITNYARYPFNAFWDSGFDLKTKQTIPQLIGLRADTWIALSTQDISSDFNSNEEEESIALSLMSRVSAFPDSSDFGTPAFRGMIVGGAGYYTETTRKLPVPLTLDRFRAYCRYAGASDGVLKPEYAVDEGDARKVQVVKSINNLDKSWRVRRAQWNNNLVYVEDYDTNSQFYPGQQSFYSEQGSVLKAAIVGLCVANLNRFAFEAWRDLTGTQKLTDDQLIERSDDAVSTRGTGAFDDRLIFTPHSEITQADKERGYSWSMRIDFGANAFRTVMDMSSVAYTREELANG</sequence>
<feature type="domain" description="Tail sheath protein gp29 gp29PR" evidence="1">
    <location>
        <begin position="144"/>
        <end position="376"/>
    </location>
</feature>
<evidence type="ECO:0000259" key="1">
    <source>
        <dbReference type="Pfam" id="PF20961"/>
    </source>
</evidence>
<dbReference type="PDB" id="8AU1">
    <property type="method" value="EM"/>
    <property type="resolution" value="3.00 A"/>
    <property type="chains" value="A/B/C/D/E/F/G/H/I/J/K/L/M/N/O/P/Q/R=1-689"/>
</dbReference>
<evidence type="ECO:0000313" key="2">
    <source>
        <dbReference type="EMBL" id="QQV92013.1"/>
    </source>
</evidence>
<accession>A0A7U0GB71</accession>
<name>A0A7U0GB71_9CAUD</name>
<gene>
    <name evidence="2" type="ORF">vBKpMFBKp24_118</name>
</gene>
<reference evidence="4" key="2">
    <citation type="journal article" date="2022" name="Nat. Commun.">
        <title>High-resolution reconstruction of a Jumbo-bacteriophage infecting capsulated bacteria using hyperbranched tail fibers.</title>
        <authorList>
            <person name="Ouyang R."/>
            <person name="Costa A.R."/>
            <person name="Cassidy C.K."/>
            <person name="Otwinowska A."/>
            <person name="Williams V.C.J."/>
            <person name="Latka A."/>
            <person name="Stansfeld P.J."/>
            <person name="Drulis-Kawa Z."/>
            <person name="Briers Y."/>
            <person name="Pelt D.M."/>
            <person name="Brouns S.J.J."/>
            <person name="Briegel A."/>
        </authorList>
    </citation>
    <scope>STRUCTURE BY ELECTRON MICROSCOPY (3.00 ANGSTROMS)</scope>
</reference>
<organism evidence="2 3">
    <name type="scientific">Klebsiella phage vB_KpM_FBKp24</name>
    <dbReference type="NCBI Taxonomy" id="2801834"/>
    <lineage>
        <taxon>Viruses</taxon>
        <taxon>Duplodnaviria</taxon>
        <taxon>Heunggongvirae</taxon>
        <taxon>Uroviricota</taxon>
        <taxon>Caudoviricetes</taxon>
        <taxon>Chimalliviridae</taxon>
        <taxon>Maaswegvirus</taxon>
        <taxon>Maaswegvirus Kp24</taxon>
    </lineage>
</organism>
<keyword evidence="4" id="KW-0002">3D-structure</keyword>
<evidence type="ECO:0007829" key="4">
    <source>
        <dbReference type="PDB" id="8AU1"/>
    </source>
</evidence>